<feature type="compositionally biased region" description="Polar residues" evidence="13">
    <location>
        <begin position="384"/>
        <end position="410"/>
    </location>
</feature>
<dbReference type="GO" id="GO:0008270">
    <property type="term" value="F:zinc ion binding"/>
    <property type="evidence" value="ECO:0007669"/>
    <property type="project" value="UniProtKB-KW"/>
</dbReference>
<protein>
    <recommendedName>
        <fullName evidence="12">RNA polymerase II subunit B1 CTD phosphatase RPAP2 homolog</fullName>
        <ecNumber evidence="12">3.1.3.16</ecNumber>
    </recommendedName>
</protein>
<keyword evidence="8 12" id="KW-0539">Nucleus</keyword>
<feature type="domain" description="RTR1-type" evidence="14">
    <location>
        <begin position="42"/>
        <end position="129"/>
    </location>
</feature>
<feature type="compositionally biased region" description="Polar residues" evidence="13">
    <location>
        <begin position="211"/>
        <end position="226"/>
    </location>
</feature>
<dbReference type="EMBL" id="JAUUTY010000001">
    <property type="protein sequence ID" value="KAK1692604.1"/>
    <property type="molecule type" value="Genomic_DNA"/>
</dbReference>
<evidence type="ECO:0000256" key="7">
    <source>
        <dbReference type="ARBA" id="ARBA00022912"/>
    </source>
</evidence>
<dbReference type="InterPro" id="IPR038534">
    <property type="entry name" value="Rtr1/RPAP2_sf"/>
</dbReference>
<evidence type="ECO:0000256" key="5">
    <source>
        <dbReference type="ARBA" id="ARBA00022801"/>
    </source>
</evidence>
<gene>
    <name evidence="15" type="ORF">QYE76_009301</name>
</gene>
<name>A0AAD8TV57_LOLMU</name>
<comment type="caution">
    <text evidence="15">The sequence shown here is derived from an EMBL/GenBank/DDBJ whole genome shotgun (WGS) entry which is preliminary data.</text>
</comment>
<evidence type="ECO:0000256" key="10">
    <source>
        <dbReference type="ARBA" id="ARBA00048336"/>
    </source>
</evidence>
<keyword evidence="4 12" id="KW-0863">Zinc-finger</keyword>
<proteinExistence type="inferred from homology"/>
<keyword evidence="5 12" id="KW-0378">Hydrolase</keyword>
<keyword evidence="6 12" id="KW-0862">Zinc</keyword>
<evidence type="ECO:0000256" key="9">
    <source>
        <dbReference type="ARBA" id="ARBA00047761"/>
    </source>
</evidence>
<reference evidence="15" key="1">
    <citation type="submission" date="2023-07" db="EMBL/GenBank/DDBJ databases">
        <title>A chromosome-level genome assembly of Lolium multiflorum.</title>
        <authorList>
            <person name="Chen Y."/>
            <person name="Copetti D."/>
            <person name="Kolliker R."/>
            <person name="Studer B."/>
        </authorList>
    </citation>
    <scope>NUCLEOTIDE SEQUENCE</scope>
    <source>
        <strain evidence="15">02402/16</strain>
        <tissue evidence="15">Leaf</tissue>
    </source>
</reference>
<comment type="subcellular location">
    <subcellularLocation>
        <location evidence="1 12">Nucleus</location>
    </subcellularLocation>
</comment>
<organism evidence="15 16">
    <name type="scientific">Lolium multiflorum</name>
    <name type="common">Italian ryegrass</name>
    <name type="synonym">Lolium perenne subsp. multiflorum</name>
    <dbReference type="NCBI Taxonomy" id="4521"/>
    <lineage>
        <taxon>Eukaryota</taxon>
        <taxon>Viridiplantae</taxon>
        <taxon>Streptophyta</taxon>
        <taxon>Embryophyta</taxon>
        <taxon>Tracheophyta</taxon>
        <taxon>Spermatophyta</taxon>
        <taxon>Magnoliopsida</taxon>
        <taxon>Liliopsida</taxon>
        <taxon>Poales</taxon>
        <taxon>Poaceae</taxon>
        <taxon>BOP clade</taxon>
        <taxon>Pooideae</taxon>
        <taxon>Poodae</taxon>
        <taxon>Poeae</taxon>
        <taxon>Poeae Chloroplast Group 2 (Poeae type)</taxon>
        <taxon>Loliodinae</taxon>
        <taxon>Loliinae</taxon>
        <taxon>Lolium</taxon>
    </lineage>
</organism>
<dbReference type="PROSITE" id="PS51479">
    <property type="entry name" value="ZF_RTR1"/>
    <property type="match status" value="1"/>
</dbReference>
<evidence type="ECO:0000256" key="11">
    <source>
        <dbReference type="PROSITE-ProRule" id="PRU00812"/>
    </source>
</evidence>
<evidence type="ECO:0000256" key="1">
    <source>
        <dbReference type="ARBA" id="ARBA00004123"/>
    </source>
</evidence>
<evidence type="ECO:0000256" key="13">
    <source>
        <dbReference type="SAM" id="MobiDB-lite"/>
    </source>
</evidence>
<accession>A0AAD8TV57</accession>
<feature type="region of interest" description="Disordered" evidence="13">
    <location>
        <begin position="303"/>
        <end position="342"/>
    </location>
</feature>
<evidence type="ECO:0000256" key="4">
    <source>
        <dbReference type="ARBA" id="ARBA00022771"/>
    </source>
</evidence>
<feature type="region of interest" description="Disordered" evidence="13">
    <location>
        <begin position="384"/>
        <end position="413"/>
    </location>
</feature>
<dbReference type="InterPro" id="IPR039693">
    <property type="entry name" value="Rtr1/RPAP2"/>
</dbReference>
<dbReference type="PANTHER" id="PTHR14732:SF0">
    <property type="entry name" value="RNA POLYMERASE II SUBUNIT B1 CTD PHOSPHATASE RPAP2-RELATED"/>
    <property type="match status" value="1"/>
</dbReference>
<sequence length="757" mass="81536">MAPAAAAKPAARTTANVSAAVLRVQVALLEGAASSNEPLLHAAAAVLSRADYDDLVTERTIDDSCGHAACPNPLPAANSSSPAPRFHISLREHRVYDLEEARRFCSERCLVASAAFAASLPTERPFGVPPARLDALVALFEGRGDGPGLGLREGGEKKEEDGIKVEIREKEAPGPGEVTLQEWIGPSGAIEGYVPRHHPIHQGPMPEAKQSKGSIAEQSGNKNVHSGTAAPGKHGMAVSSSSVEAEVSSEVLAKKLDDNMKAKKKESAKTPSEIFKQDEEADMLSTCITDTIAKQLEHVILEEKNDKKKKKSTRVSPRASKSKPARKPAGSDRHGVGFSSTIIMGDNTSLPAGSDGHGVGFTSTIIMGDHASLKMDQGPMGQCNFSSSILGDNHPSSSQHSVRDSTSGYNDQLHEGFNKAVDLEKNETSDEKARAALKSSLKVAGSKNRSQSVTWADENGSILEISKAYDIHSDDKQSKADIDSSLRRESAEACAAALIEAAGDISSGTLEVEDAVSKAGIIILPDMLHQEQFENDKGNDTADKEVSEVDNDVVKWPTKTVLLDTDMFEVDDSWHDTPPEGFSLTLSAFATMWATLFGWISRSSLAYVYMLDESSVEELSISTGREYPEKRVSRDSQSSEIKRALASCISNALPVLVSNLRMRIPVSKLETTLGYLIDTMSLVEALPPLRSRQWQLMVLVLLDALSVHRLPVLTPVISDSKLMQKVLISAQVSREEYDSMIDLVLPFGRVTQTPPPS</sequence>
<dbReference type="GO" id="GO:0043175">
    <property type="term" value="F:RNA polymerase core enzyme binding"/>
    <property type="evidence" value="ECO:0007669"/>
    <property type="project" value="UniProtKB-UniRule"/>
</dbReference>
<dbReference type="GO" id="GO:0005634">
    <property type="term" value="C:nucleus"/>
    <property type="evidence" value="ECO:0007669"/>
    <property type="project" value="UniProtKB-SubCell"/>
</dbReference>
<keyword evidence="7 12" id="KW-0904">Protein phosphatase</keyword>
<evidence type="ECO:0000256" key="8">
    <source>
        <dbReference type="ARBA" id="ARBA00023242"/>
    </source>
</evidence>
<dbReference type="Gene3D" id="1.25.40.820">
    <property type="match status" value="1"/>
</dbReference>
<evidence type="ECO:0000313" key="16">
    <source>
        <dbReference type="Proteomes" id="UP001231189"/>
    </source>
</evidence>
<evidence type="ECO:0000256" key="3">
    <source>
        <dbReference type="ARBA" id="ARBA00022723"/>
    </source>
</evidence>
<dbReference type="EC" id="3.1.3.16" evidence="12"/>
<comment type="catalytic activity">
    <reaction evidence="9 12">
        <text>O-phospho-L-seryl-[protein] + H2O = L-seryl-[protein] + phosphate</text>
        <dbReference type="Rhea" id="RHEA:20629"/>
        <dbReference type="Rhea" id="RHEA-COMP:9863"/>
        <dbReference type="Rhea" id="RHEA-COMP:11604"/>
        <dbReference type="ChEBI" id="CHEBI:15377"/>
        <dbReference type="ChEBI" id="CHEBI:29999"/>
        <dbReference type="ChEBI" id="CHEBI:43474"/>
        <dbReference type="ChEBI" id="CHEBI:83421"/>
        <dbReference type="EC" id="3.1.3.16"/>
    </reaction>
</comment>
<keyword evidence="16" id="KW-1185">Reference proteome</keyword>
<evidence type="ECO:0000259" key="14">
    <source>
        <dbReference type="PROSITE" id="PS51479"/>
    </source>
</evidence>
<feature type="region of interest" description="Disordered" evidence="13">
    <location>
        <begin position="204"/>
        <end position="236"/>
    </location>
</feature>
<dbReference type="Proteomes" id="UP001231189">
    <property type="component" value="Unassembled WGS sequence"/>
</dbReference>
<comment type="function">
    <text evidence="12">Putative RNA polymerase II subunit B1 C-terminal domain (CTD) phosphatase involved in RNA polymerase II transcription regulation.</text>
</comment>
<keyword evidence="3 12" id="KW-0479">Metal-binding</keyword>
<dbReference type="GO" id="GO:0005737">
    <property type="term" value="C:cytoplasm"/>
    <property type="evidence" value="ECO:0007669"/>
    <property type="project" value="TreeGrafter"/>
</dbReference>
<evidence type="ECO:0000256" key="6">
    <source>
        <dbReference type="ARBA" id="ARBA00022833"/>
    </source>
</evidence>
<dbReference type="Pfam" id="PF04181">
    <property type="entry name" value="RPAP2_Rtr1"/>
    <property type="match status" value="1"/>
</dbReference>
<dbReference type="PANTHER" id="PTHR14732">
    <property type="entry name" value="RNA POLYMERASE II SUBUNIT B1 CTD PHOSPHATASE RPAP2-RELATED"/>
    <property type="match status" value="1"/>
</dbReference>
<dbReference type="GO" id="GO:0008420">
    <property type="term" value="F:RNA polymerase II CTD heptapeptide repeat phosphatase activity"/>
    <property type="evidence" value="ECO:0007669"/>
    <property type="project" value="UniProtKB-UniRule"/>
</dbReference>
<dbReference type="InterPro" id="IPR007308">
    <property type="entry name" value="Rtr1/RPAP2_dom"/>
</dbReference>
<evidence type="ECO:0000313" key="15">
    <source>
        <dbReference type="EMBL" id="KAK1692604.1"/>
    </source>
</evidence>
<evidence type="ECO:0000256" key="12">
    <source>
        <dbReference type="RuleBase" id="RU367080"/>
    </source>
</evidence>
<comment type="similarity">
    <text evidence="2 11 12">Belongs to the RPAP2 family.</text>
</comment>
<comment type="catalytic activity">
    <reaction evidence="10 12">
        <text>O-phospho-L-threonyl-[protein] + H2O = L-threonyl-[protein] + phosphate</text>
        <dbReference type="Rhea" id="RHEA:47004"/>
        <dbReference type="Rhea" id="RHEA-COMP:11060"/>
        <dbReference type="Rhea" id="RHEA-COMP:11605"/>
        <dbReference type="ChEBI" id="CHEBI:15377"/>
        <dbReference type="ChEBI" id="CHEBI:30013"/>
        <dbReference type="ChEBI" id="CHEBI:43474"/>
        <dbReference type="ChEBI" id="CHEBI:61977"/>
        <dbReference type="EC" id="3.1.3.16"/>
    </reaction>
</comment>
<evidence type="ECO:0000256" key="2">
    <source>
        <dbReference type="ARBA" id="ARBA00005676"/>
    </source>
</evidence>
<dbReference type="AlphaFoldDB" id="A0AAD8TV57"/>